<dbReference type="InterPro" id="IPR011990">
    <property type="entry name" value="TPR-like_helical_dom_sf"/>
</dbReference>
<dbReference type="Pfam" id="PF07719">
    <property type="entry name" value="TPR_2"/>
    <property type="match status" value="1"/>
</dbReference>
<comment type="caution">
    <text evidence="8">The sequence shown here is derived from an EMBL/GenBank/DDBJ whole genome shotgun (WGS) entry which is preliminary data.</text>
</comment>
<dbReference type="InterPro" id="IPR013105">
    <property type="entry name" value="TPR_2"/>
</dbReference>
<evidence type="ECO:0000313" key="8">
    <source>
        <dbReference type="EMBL" id="GCB67273.1"/>
    </source>
</evidence>
<organism evidence="8 9">
    <name type="scientific">Scyliorhinus torazame</name>
    <name type="common">Cloudy catshark</name>
    <name type="synonym">Catulus torazame</name>
    <dbReference type="NCBI Taxonomy" id="75743"/>
    <lineage>
        <taxon>Eukaryota</taxon>
        <taxon>Metazoa</taxon>
        <taxon>Chordata</taxon>
        <taxon>Craniata</taxon>
        <taxon>Vertebrata</taxon>
        <taxon>Chondrichthyes</taxon>
        <taxon>Elasmobranchii</taxon>
        <taxon>Galeomorphii</taxon>
        <taxon>Galeoidea</taxon>
        <taxon>Carcharhiniformes</taxon>
        <taxon>Scyliorhinidae</taxon>
        <taxon>Scyliorhinus</taxon>
    </lineage>
</organism>
<accession>A0A401P2F2</accession>
<feature type="compositionally biased region" description="Acidic residues" evidence="6">
    <location>
        <begin position="119"/>
        <end position="129"/>
    </location>
</feature>
<feature type="compositionally biased region" description="Basic and acidic residues" evidence="6">
    <location>
        <begin position="130"/>
        <end position="139"/>
    </location>
</feature>
<dbReference type="GO" id="GO:0101031">
    <property type="term" value="C:protein folding chaperone complex"/>
    <property type="evidence" value="ECO:0007669"/>
    <property type="project" value="TreeGrafter"/>
</dbReference>
<dbReference type="SUPFAM" id="SSF48452">
    <property type="entry name" value="TPR-like"/>
    <property type="match status" value="2"/>
</dbReference>
<dbReference type="InterPro" id="IPR051966">
    <property type="entry name" value="RPAP3"/>
</dbReference>
<keyword evidence="1" id="KW-0677">Repeat</keyword>
<feature type="domain" description="RNA-polymerase II-associated protein 3-like C-terminal" evidence="7">
    <location>
        <begin position="547"/>
        <end position="638"/>
    </location>
</feature>
<dbReference type="STRING" id="75743.A0A401P2F2"/>
<evidence type="ECO:0000256" key="2">
    <source>
        <dbReference type="ARBA" id="ARBA00022803"/>
    </source>
</evidence>
<protein>
    <recommendedName>
        <fullName evidence="4">RNA polymerase II-associated protein 3</fullName>
    </recommendedName>
</protein>
<keyword evidence="2 5" id="KW-0802">TPR repeat</keyword>
<evidence type="ECO:0000256" key="3">
    <source>
        <dbReference type="ARBA" id="ARBA00038275"/>
    </source>
</evidence>
<proteinExistence type="inferred from homology"/>
<dbReference type="InterPro" id="IPR019734">
    <property type="entry name" value="TPR_rpt"/>
</dbReference>
<feature type="region of interest" description="Disordered" evidence="6">
    <location>
        <begin position="41"/>
        <end position="90"/>
    </location>
</feature>
<dbReference type="EMBL" id="BFAA01000143">
    <property type="protein sequence ID" value="GCB67273.1"/>
    <property type="molecule type" value="Genomic_DNA"/>
</dbReference>
<name>A0A401P2F2_SCYTO</name>
<dbReference type="OrthoDB" id="629492at2759"/>
<evidence type="ECO:0000313" key="9">
    <source>
        <dbReference type="Proteomes" id="UP000288216"/>
    </source>
</evidence>
<sequence>GSGTMSGMSKSMELQLQVRHQSEELRDFMRELDGWENDIKKKDDELRRQSGATPALDPMLPPVRNRNYKKNTNKKTVSRNNRKNKENKATRIKSFDYKSWEKFDVDKVLEELDKNDSSPEPDTEDEEIDAEKALSEKEKGNNYFREGKYDEAVDCYTRAMTMDPYNPVFPTNRASTFIKIKKYAVAESDCNLAIALDSSFLKAYLRRGAARMKLQNFHGAKEDFEMVLNLDAQNVEAQNELRKVNEALAPEQYGNNPNQLNKIEEMDTNDEEKLTGSQAKQQAIFEKDLGNEYFKEGKYLEAIECYTRGMAADGTNALLPANRAMAYLKLEKFSEAEADCSQAISLDNTYSKAFARRGTAQMCLGKLKEANEDFEMVLLLEPGNKQALTELEKINKELALQGVATHQKSSESKEGRRLIKPIDKPPHLRSTKPLIRVAIEEIGDPMTDTKTEAAAVNFPFDLATKQPFVLSPIEEANKIQENIIHGDSSVPVAEAPNAKILKFEERAHPAVSDEQSIKAETTAIENLAEMKKAEAPLFSHSVIVPRAPANSFQLEADLRKLKNYPEMLHKYLKQIEPSFYTQLFQKSLEPDILNHILRILHVSYIRFEEPSLILDVLRNLESVKRFDMAVMFMSESEKKVVKDLFEHLQKSGIEEESLNTLKSRYSV</sequence>
<evidence type="ECO:0000259" key="7">
    <source>
        <dbReference type="Pfam" id="PF13877"/>
    </source>
</evidence>
<evidence type="ECO:0000256" key="5">
    <source>
        <dbReference type="PROSITE-ProRule" id="PRU00339"/>
    </source>
</evidence>
<comment type="similarity">
    <text evidence="3">Belongs to the RPAP3 family.</text>
</comment>
<keyword evidence="9" id="KW-1185">Reference proteome</keyword>
<evidence type="ECO:0000256" key="6">
    <source>
        <dbReference type="SAM" id="MobiDB-lite"/>
    </source>
</evidence>
<evidence type="ECO:0000256" key="4">
    <source>
        <dbReference type="ARBA" id="ARBA00040133"/>
    </source>
</evidence>
<dbReference type="InterPro" id="IPR025986">
    <property type="entry name" value="RPAP3-like_C"/>
</dbReference>
<dbReference type="OMA" id="CVHMNTG"/>
<dbReference type="PROSITE" id="PS50005">
    <property type="entry name" value="TPR"/>
    <property type="match status" value="4"/>
</dbReference>
<feature type="repeat" description="TPR" evidence="5">
    <location>
        <begin position="133"/>
        <end position="166"/>
    </location>
</feature>
<evidence type="ECO:0000256" key="1">
    <source>
        <dbReference type="ARBA" id="ARBA00022737"/>
    </source>
</evidence>
<dbReference type="Proteomes" id="UP000288216">
    <property type="component" value="Unassembled WGS sequence"/>
</dbReference>
<feature type="repeat" description="TPR" evidence="5">
    <location>
        <begin position="201"/>
        <end position="234"/>
    </location>
</feature>
<feature type="repeat" description="TPR" evidence="5">
    <location>
        <begin position="283"/>
        <end position="316"/>
    </location>
</feature>
<gene>
    <name evidence="8" type="ORF">scyTo_0000696</name>
</gene>
<dbReference type="Pfam" id="PF13877">
    <property type="entry name" value="RPAP3_C"/>
    <property type="match status" value="1"/>
</dbReference>
<reference evidence="8 9" key="1">
    <citation type="journal article" date="2018" name="Nat. Ecol. Evol.">
        <title>Shark genomes provide insights into elasmobranch evolution and the origin of vertebrates.</title>
        <authorList>
            <person name="Hara Y"/>
            <person name="Yamaguchi K"/>
            <person name="Onimaru K"/>
            <person name="Kadota M"/>
            <person name="Koyanagi M"/>
            <person name="Keeley SD"/>
            <person name="Tatsumi K"/>
            <person name="Tanaka K"/>
            <person name="Motone F"/>
            <person name="Kageyama Y"/>
            <person name="Nozu R"/>
            <person name="Adachi N"/>
            <person name="Nishimura O"/>
            <person name="Nakagawa R"/>
            <person name="Tanegashima C"/>
            <person name="Kiyatake I"/>
            <person name="Matsumoto R"/>
            <person name="Murakumo K"/>
            <person name="Nishida K"/>
            <person name="Terakita A"/>
            <person name="Kuratani S"/>
            <person name="Sato K"/>
            <person name="Hyodo S Kuraku.S."/>
        </authorList>
    </citation>
    <scope>NUCLEOTIDE SEQUENCE [LARGE SCALE GENOMIC DNA]</scope>
</reference>
<feature type="non-terminal residue" evidence="8">
    <location>
        <position position="1"/>
    </location>
</feature>
<dbReference type="Gene3D" id="1.25.40.10">
    <property type="entry name" value="Tetratricopeptide repeat domain"/>
    <property type="match status" value="2"/>
</dbReference>
<dbReference type="PANTHER" id="PTHR46423">
    <property type="entry name" value="RNA POLYMERASE II-ASSOCIATED PROTEIN 3"/>
    <property type="match status" value="1"/>
</dbReference>
<feature type="compositionally biased region" description="Basic residues" evidence="6">
    <location>
        <begin position="66"/>
        <end position="82"/>
    </location>
</feature>
<dbReference type="Pfam" id="PF13181">
    <property type="entry name" value="TPR_8"/>
    <property type="match status" value="1"/>
</dbReference>
<dbReference type="SMART" id="SM00028">
    <property type="entry name" value="TPR"/>
    <property type="match status" value="6"/>
</dbReference>
<feature type="region of interest" description="Disordered" evidence="6">
    <location>
        <begin position="111"/>
        <end position="139"/>
    </location>
</feature>
<dbReference type="PANTHER" id="PTHR46423:SF1">
    <property type="entry name" value="RNA POLYMERASE II-ASSOCIATED PROTEIN 3"/>
    <property type="match status" value="1"/>
</dbReference>
<dbReference type="AlphaFoldDB" id="A0A401P2F2"/>
<feature type="repeat" description="TPR" evidence="5">
    <location>
        <begin position="351"/>
        <end position="384"/>
    </location>
</feature>